<dbReference type="EMBL" id="CP023325">
    <property type="protein sequence ID" value="ATY65341.1"/>
    <property type="molecule type" value="Genomic_DNA"/>
</dbReference>
<evidence type="ECO:0000313" key="2">
    <source>
        <dbReference type="Proteomes" id="UP000323067"/>
    </source>
</evidence>
<dbReference type="Proteomes" id="UP000323067">
    <property type="component" value="Chromosome v"/>
</dbReference>
<name>A0A2H4SQE7_CORMI</name>
<gene>
    <name evidence="1" type="ORF">A9K55_003799</name>
</gene>
<dbReference type="VEuPathDB" id="FungiDB:CCM_05009"/>
<organism evidence="1 2">
    <name type="scientific">Cordyceps militaris</name>
    <name type="common">Caterpillar fungus</name>
    <name type="synonym">Clavaria militaris</name>
    <dbReference type="NCBI Taxonomy" id="73501"/>
    <lineage>
        <taxon>Eukaryota</taxon>
        <taxon>Fungi</taxon>
        <taxon>Dikarya</taxon>
        <taxon>Ascomycota</taxon>
        <taxon>Pezizomycotina</taxon>
        <taxon>Sordariomycetes</taxon>
        <taxon>Hypocreomycetidae</taxon>
        <taxon>Hypocreales</taxon>
        <taxon>Cordycipitaceae</taxon>
        <taxon>Cordyceps</taxon>
    </lineage>
</organism>
<reference evidence="1 2" key="1">
    <citation type="journal article" date="2017" name="BMC Genomics">
        <title>Chromosome level assembly and secondary metabolite potential of the parasitic fungus Cordyceps militaris.</title>
        <authorList>
            <person name="Kramer G.J."/>
            <person name="Nodwell J.R."/>
        </authorList>
    </citation>
    <scope>NUCLEOTIDE SEQUENCE [LARGE SCALE GENOMIC DNA]</scope>
    <source>
        <strain evidence="1 2">ATCC 34164</strain>
    </source>
</reference>
<dbReference type="AlphaFoldDB" id="A0A2H4SQE7"/>
<accession>A0A2H4SQE7</accession>
<sequence length="186" mass="20793">MHINTHCLAKEQIQGADNFTDDEIWTLIDFDPSRAKPCPGELHLARVRSTRLRVALARHETYPEHDPIWTSGWKTRDKARLLALVYAVAYSALPYTDAAAVYRPDLGRVLARREPLLSGHGQRQWLAWPLTVAGDEEDAQAMQAFVDECHLAIWRMPDVSNSSITALDKLVTGVLRPELDGAGGLL</sequence>
<proteinExistence type="predicted"/>
<dbReference type="VEuPathDB" id="FungiDB:A9K55_003799"/>
<evidence type="ECO:0000313" key="1">
    <source>
        <dbReference type="EMBL" id="ATY65341.1"/>
    </source>
</evidence>
<protein>
    <submittedName>
        <fullName evidence="1">C6 zinc finger domain</fullName>
    </submittedName>
</protein>